<feature type="domain" description="VWFA" evidence="1">
    <location>
        <begin position="5"/>
        <end position="179"/>
    </location>
</feature>
<reference evidence="2 3" key="1">
    <citation type="journal article" date="2014" name="Appl. Environ. Microbiol.">
        <title>Gut symbionts from distinct hosts exhibit genotoxic activity via divergent colibactin biosynthetic pathways.</title>
        <authorList>
            <person name="Engel P."/>
            <person name="Vizcaino M.I."/>
            <person name="Crawford J.M."/>
        </authorList>
    </citation>
    <scope>NUCLEOTIDE SEQUENCE [LARGE SCALE GENOMIC DNA]</scope>
    <source>
        <strain evidence="2 3">PEB0191</strain>
    </source>
</reference>
<dbReference type="Pfam" id="PF15616">
    <property type="entry name" value="TerY_C"/>
    <property type="match status" value="1"/>
</dbReference>
<evidence type="ECO:0000313" key="2">
    <source>
        <dbReference type="EMBL" id="AJA44186.1"/>
    </source>
</evidence>
<evidence type="ECO:0000313" key="3">
    <source>
        <dbReference type="Proteomes" id="UP000030901"/>
    </source>
</evidence>
<dbReference type="STRING" id="1267021.FPB0191_00348"/>
<dbReference type="OrthoDB" id="9806395at2"/>
<proteinExistence type="predicted"/>
<evidence type="ECO:0000259" key="1">
    <source>
        <dbReference type="PROSITE" id="PS50234"/>
    </source>
</evidence>
<accession>A0A0A7S4G3</accession>
<gene>
    <name evidence="2" type="ORF">FPB0191_00348</name>
</gene>
<dbReference type="Proteomes" id="UP000030901">
    <property type="component" value="Chromosome"/>
</dbReference>
<dbReference type="Pfam" id="PF00092">
    <property type="entry name" value="VWA"/>
    <property type="match status" value="1"/>
</dbReference>
<dbReference type="AlphaFoldDB" id="A0A0A7S4G3"/>
<dbReference type="InterPro" id="IPR002035">
    <property type="entry name" value="VWF_A"/>
</dbReference>
<organism evidence="2 3">
    <name type="scientific">Frischella perrara</name>
    <dbReference type="NCBI Taxonomy" id="1267021"/>
    <lineage>
        <taxon>Bacteria</taxon>
        <taxon>Pseudomonadati</taxon>
        <taxon>Pseudomonadota</taxon>
        <taxon>Gammaproteobacteria</taxon>
        <taxon>Orbales</taxon>
        <taxon>Orbaceae</taxon>
        <taxon>Frischella</taxon>
    </lineage>
</organism>
<dbReference type="InterPro" id="IPR028274">
    <property type="entry name" value="TerY-C"/>
</dbReference>
<dbReference type="HOGENOM" id="CLU_792028_0_0_6"/>
<dbReference type="EMBL" id="CP009056">
    <property type="protein sequence ID" value="AJA44186.1"/>
    <property type="molecule type" value="Genomic_DNA"/>
</dbReference>
<protein>
    <recommendedName>
        <fullName evidence="1">VWFA domain-containing protein</fullName>
    </recommendedName>
</protein>
<dbReference type="KEGG" id="fpp:FPB0191_00348"/>
<name>A0A0A7S4G3_FRIPE</name>
<dbReference type="InterPro" id="IPR036465">
    <property type="entry name" value="vWFA_dom_sf"/>
</dbReference>
<dbReference type="PROSITE" id="PS50234">
    <property type="entry name" value="VWFA"/>
    <property type="match status" value="1"/>
</dbReference>
<keyword evidence="3" id="KW-1185">Reference proteome</keyword>
<dbReference type="Gene3D" id="3.40.50.410">
    <property type="entry name" value="von Willebrand factor, type A domain"/>
    <property type="match status" value="1"/>
</dbReference>
<dbReference type="RefSeq" id="WP_039103539.1">
    <property type="nucleotide sequence ID" value="NZ_CAMKYH010000002.1"/>
</dbReference>
<sequence length="343" mass="38732">MRRLPVFFLLDCSESMIGGNLDKLKKGLQDIVMDLRKDPHALETVYISIIAFAGKAKTIVPLIDLISFYPPMLPIGGGTSLGAALRELRYQIDNKLHKTTPDCKGDWKPIVYLITDGHPTDRVGEELRIWREKYAQKVNFIAVSLGNSSDISVLHQLTETVIILNDNHQESFTHFIKWITASVSSHSQNINKDIALLNDYNNVLNLSDAKNYKPYDENCVVLVGKCSNTIRPYLIKYNLVDNVINLSKDQQQKYQLTGCYPVDNEYFDWSDEIKTSILVNTNQLIGTPTCPHCSNPSAFAMCSCGNLLCIDHTGLVTCPWCNQYLEFNMDMPNEDFDVIRGKG</sequence>
<dbReference type="SUPFAM" id="SSF53300">
    <property type="entry name" value="vWA-like"/>
    <property type="match status" value="1"/>
</dbReference>
<dbReference type="SMART" id="SM00327">
    <property type="entry name" value="VWA"/>
    <property type="match status" value="1"/>
</dbReference>